<dbReference type="FunFam" id="3.30.540.10:FF:000012">
    <property type="entry name" value="Blast:Putative inositol monophosphatase 3"/>
    <property type="match status" value="1"/>
</dbReference>
<dbReference type="EMBL" id="OA883294">
    <property type="protein sequence ID" value="CAD7278531.1"/>
    <property type="molecule type" value="Genomic_DNA"/>
</dbReference>
<keyword evidence="6" id="KW-0963">Cytoplasm</keyword>
<feature type="binding site" evidence="12">
    <location>
        <position position="434"/>
    </location>
    <ligand>
        <name>Mg(2+)</name>
        <dbReference type="ChEBI" id="CHEBI:18420"/>
        <label>1</label>
        <note>catalytic</note>
    </ligand>
</feature>
<reference evidence="16" key="1">
    <citation type="submission" date="2020-11" db="EMBL/GenBank/DDBJ databases">
        <authorList>
            <person name="Tran Van P."/>
        </authorList>
    </citation>
    <scope>NUCLEOTIDE SEQUENCE</scope>
</reference>
<dbReference type="Gene3D" id="3.30.540.10">
    <property type="entry name" value="Fructose-1,6-Bisphosphatase, subunit A, domain 1"/>
    <property type="match status" value="1"/>
</dbReference>
<feature type="non-terminal residue" evidence="16">
    <location>
        <position position="492"/>
    </location>
</feature>
<dbReference type="Pfam" id="PF00459">
    <property type="entry name" value="Inositol_P"/>
    <property type="match status" value="1"/>
</dbReference>
<evidence type="ECO:0000256" key="13">
    <source>
        <dbReference type="SAM" id="Phobius"/>
    </source>
</evidence>
<dbReference type="GO" id="GO:0005730">
    <property type="term" value="C:nucleolus"/>
    <property type="evidence" value="ECO:0007669"/>
    <property type="project" value="UniProtKB-SubCell"/>
</dbReference>
<dbReference type="GO" id="GO:0071035">
    <property type="term" value="P:nuclear polyadenylation-dependent rRNA catabolic process"/>
    <property type="evidence" value="ECO:0007669"/>
    <property type="project" value="TreeGrafter"/>
</dbReference>
<feature type="transmembrane region" description="Helical" evidence="13">
    <location>
        <begin position="288"/>
        <end position="306"/>
    </location>
</feature>
<gene>
    <name evidence="16" type="ORF">NMOB1V02_LOCUS6231</name>
</gene>
<feature type="binding site" evidence="12">
    <location>
        <position position="391"/>
    </location>
    <ligand>
        <name>Mg(2+)</name>
        <dbReference type="ChEBI" id="CHEBI:18420"/>
        <label>1</label>
        <note>catalytic</note>
    </ligand>
</feature>
<dbReference type="Pfam" id="PF03725">
    <property type="entry name" value="RNase_PH_C"/>
    <property type="match status" value="1"/>
</dbReference>
<dbReference type="GO" id="GO:0016075">
    <property type="term" value="P:rRNA catabolic process"/>
    <property type="evidence" value="ECO:0007669"/>
    <property type="project" value="TreeGrafter"/>
</dbReference>
<dbReference type="Gene3D" id="3.30.230.70">
    <property type="entry name" value="GHMP Kinase, N-terminal domain"/>
    <property type="match status" value="1"/>
</dbReference>
<sequence length="492" mass="53313">MYTEVSSKRDYSWGERAMIVGSLQNGIRIDGRSPSDYRTVHVELGVVRGAYGSARIQLGTAEVIAAVKAELRRCDLRHQKSGSVVFSARISPVAGRKFLGSAGETLSDNLVAVLDLAYSAPGVLNFTDLCLKEGTYFWLLHVDVLVLSYGGNLLDAAGFAVKSALFDVELPDVGLEIESDSTPILLVDSDARKCRKLDTSSAPVILTFLCAGRHHIVDPNVEEDACCNSRIVVAVNADGVTCVKKLGEAAVTSETIDEVLKKAEKLADEIDGTLGETMNSSGTLRCRPLGVLVLFFCFLLLYLAVFRTSSPEVNQSNRVSLRSLLAVCVDAAVRGGNEVRKVRKLADLGQKSKGKTREGIDDPVTSGDLNSHRAMYSALVALYPGMSVVSEEHDVNTYDRGGPSSSWTSFLPGVIAGIPADEDLPLDELTVWIDPLDATKEYTENLLDYVTTMVCVARNGRPIAGVVHLPFQNETYWAWVGKGHSRNLNTDH</sequence>
<dbReference type="Proteomes" id="UP000678499">
    <property type="component" value="Unassembled WGS sequence"/>
</dbReference>
<dbReference type="CDD" id="cd11367">
    <property type="entry name" value="RNase_PH_RRP42"/>
    <property type="match status" value="1"/>
</dbReference>
<dbReference type="OrthoDB" id="74460at2759"/>
<evidence type="ECO:0000256" key="9">
    <source>
        <dbReference type="ARBA" id="ARBA00022835"/>
    </source>
</evidence>
<organism evidence="16">
    <name type="scientific">Notodromas monacha</name>
    <dbReference type="NCBI Taxonomy" id="399045"/>
    <lineage>
        <taxon>Eukaryota</taxon>
        <taxon>Metazoa</taxon>
        <taxon>Ecdysozoa</taxon>
        <taxon>Arthropoda</taxon>
        <taxon>Crustacea</taxon>
        <taxon>Oligostraca</taxon>
        <taxon>Ostracoda</taxon>
        <taxon>Podocopa</taxon>
        <taxon>Podocopida</taxon>
        <taxon>Cypridocopina</taxon>
        <taxon>Cypridoidea</taxon>
        <taxon>Cyprididae</taxon>
        <taxon>Notodromas</taxon>
    </lineage>
</organism>
<dbReference type="SUPFAM" id="SSF54211">
    <property type="entry name" value="Ribosomal protein S5 domain 2-like"/>
    <property type="match status" value="1"/>
</dbReference>
<dbReference type="PANTHER" id="PTHR11097">
    <property type="entry name" value="EXOSOME COMPLEX EXONUCLEASE RIBOSOMAL RNA PROCESSING PROTEIN"/>
    <property type="match status" value="1"/>
</dbReference>
<evidence type="ECO:0000256" key="8">
    <source>
        <dbReference type="ARBA" id="ARBA00022801"/>
    </source>
</evidence>
<evidence type="ECO:0000256" key="2">
    <source>
        <dbReference type="ARBA" id="ARBA00004496"/>
    </source>
</evidence>
<dbReference type="InterPro" id="IPR001247">
    <property type="entry name" value="ExoRNase_PH_dom1"/>
</dbReference>
<dbReference type="InterPro" id="IPR036345">
    <property type="entry name" value="ExoRNase_PH_dom2_sf"/>
</dbReference>
<evidence type="ECO:0000256" key="10">
    <source>
        <dbReference type="ARBA" id="ARBA00022842"/>
    </source>
</evidence>
<comment type="subcellular location">
    <subcellularLocation>
        <location evidence="2">Cytoplasm</location>
    </subcellularLocation>
    <subcellularLocation>
        <location evidence="3">Nucleus</location>
        <location evidence="3">Nucleolus</location>
    </subcellularLocation>
</comment>
<dbReference type="InterPro" id="IPR020568">
    <property type="entry name" value="Ribosomal_Su5_D2-typ_SF"/>
</dbReference>
<dbReference type="AlphaFoldDB" id="A0A7R9GDH5"/>
<dbReference type="InterPro" id="IPR015847">
    <property type="entry name" value="ExoRNase_PH_dom2"/>
</dbReference>
<keyword evidence="9" id="KW-0271">Exosome</keyword>
<keyword evidence="13" id="KW-1133">Transmembrane helix</keyword>
<evidence type="ECO:0000256" key="6">
    <source>
        <dbReference type="ARBA" id="ARBA00022490"/>
    </source>
</evidence>
<keyword evidence="8" id="KW-0378">Hydrolase</keyword>
<dbReference type="InterPro" id="IPR027408">
    <property type="entry name" value="PNPase/RNase_PH_dom_sf"/>
</dbReference>
<dbReference type="GO" id="GO:0000467">
    <property type="term" value="P:exonucleolytic trimming to generate mature 3'-end of 5.8S rRNA from tricistronic rRNA transcript (SSU-rRNA, 5.8S rRNA, LSU-rRNA)"/>
    <property type="evidence" value="ECO:0007669"/>
    <property type="project" value="TreeGrafter"/>
</dbReference>
<comment type="similarity">
    <text evidence="4">Belongs to the RNase PH family.</text>
</comment>
<dbReference type="Pfam" id="PF01138">
    <property type="entry name" value="RNase_PH"/>
    <property type="match status" value="1"/>
</dbReference>
<evidence type="ECO:0000256" key="12">
    <source>
        <dbReference type="PIRSR" id="PIRSR600760-2"/>
    </source>
</evidence>
<dbReference type="PANTHER" id="PTHR11097:SF8">
    <property type="entry name" value="EXOSOME COMPLEX COMPONENT RRP42"/>
    <property type="match status" value="1"/>
</dbReference>
<keyword evidence="7 12" id="KW-0479">Metal-binding</keyword>
<dbReference type="GO" id="GO:0034473">
    <property type="term" value="P:U1 snRNA 3'-end processing"/>
    <property type="evidence" value="ECO:0007669"/>
    <property type="project" value="TreeGrafter"/>
</dbReference>
<feature type="domain" description="Exoribonuclease phosphorolytic" evidence="15">
    <location>
        <begin position="203"/>
        <end position="264"/>
    </location>
</feature>
<comment type="similarity">
    <text evidence="5">Belongs to the inositol monophosphatase superfamily.</text>
</comment>
<dbReference type="SUPFAM" id="SSF55666">
    <property type="entry name" value="Ribonuclease PH domain 2-like"/>
    <property type="match status" value="1"/>
</dbReference>
<keyword evidence="13" id="KW-0472">Membrane</keyword>
<dbReference type="EMBL" id="CAJPEX010001257">
    <property type="protein sequence ID" value="CAG0918683.1"/>
    <property type="molecule type" value="Genomic_DNA"/>
</dbReference>
<accession>A0A7R9GDH5</accession>
<dbReference type="SUPFAM" id="SSF56655">
    <property type="entry name" value="Carbohydrate phosphatase"/>
    <property type="match status" value="1"/>
</dbReference>
<name>A0A7R9GDH5_9CRUS</name>
<evidence type="ECO:0000256" key="7">
    <source>
        <dbReference type="ARBA" id="ARBA00022723"/>
    </source>
</evidence>
<feature type="binding site" evidence="12">
    <location>
        <position position="437"/>
    </location>
    <ligand>
        <name>Mg(2+)</name>
        <dbReference type="ChEBI" id="CHEBI:18420"/>
        <label>1</label>
        <note>catalytic</note>
    </ligand>
</feature>
<comment type="cofactor">
    <cofactor evidence="1 12">
        <name>Mg(2+)</name>
        <dbReference type="ChEBI" id="CHEBI:18420"/>
    </cofactor>
</comment>
<evidence type="ECO:0000259" key="14">
    <source>
        <dbReference type="Pfam" id="PF01138"/>
    </source>
</evidence>
<dbReference type="InterPro" id="IPR000760">
    <property type="entry name" value="Inositol_monophosphatase-like"/>
</dbReference>
<keyword evidence="10 12" id="KW-0460">Magnesium</keyword>
<feature type="binding site" evidence="12">
    <location>
        <position position="436"/>
    </location>
    <ligand>
        <name>Mg(2+)</name>
        <dbReference type="ChEBI" id="CHEBI:18420"/>
        <label>1</label>
        <note>catalytic</note>
    </ligand>
</feature>
<evidence type="ECO:0000259" key="15">
    <source>
        <dbReference type="Pfam" id="PF03725"/>
    </source>
</evidence>
<evidence type="ECO:0000256" key="5">
    <source>
        <dbReference type="ARBA" id="ARBA00009759"/>
    </source>
</evidence>
<evidence type="ECO:0000256" key="1">
    <source>
        <dbReference type="ARBA" id="ARBA00001946"/>
    </source>
</evidence>
<dbReference type="GO" id="GO:0035925">
    <property type="term" value="F:mRNA 3'-UTR AU-rich region binding"/>
    <property type="evidence" value="ECO:0007669"/>
    <property type="project" value="TreeGrafter"/>
</dbReference>
<dbReference type="GO" id="GO:0000176">
    <property type="term" value="C:nuclear exosome (RNase complex)"/>
    <property type="evidence" value="ECO:0007669"/>
    <property type="project" value="TreeGrafter"/>
</dbReference>
<dbReference type="GO" id="GO:0016787">
    <property type="term" value="F:hydrolase activity"/>
    <property type="evidence" value="ECO:0007669"/>
    <property type="project" value="UniProtKB-KW"/>
</dbReference>
<keyword evidence="13" id="KW-0812">Transmembrane</keyword>
<dbReference type="GO" id="GO:0034476">
    <property type="term" value="P:U5 snRNA 3'-end processing"/>
    <property type="evidence" value="ECO:0007669"/>
    <property type="project" value="TreeGrafter"/>
</dbReference>
<feature type="domain" description="Exoribonuclease phosphorolytic" evidence="14">
    <location>
        <begin position="37"/>
        <end position="171"/>
    </location>
</feature>
<dbReference type="GO" id="GO:0000177">
    <property type="term" value="C:cytoplasmic exosome (RNase complex)"/>
    <property type="evidence" value="ECO:0007669"/>
    <property type="project" value="TreeGrafter"/>
</dbReference>
<dbReference type="InterPro" id="IPR050590">
    <property type="entry name" value="Exosome_comp_Rrp42_subfam"/>
</dbReference>
<evidence type="ECO:0000313" key="17">
    <source>
        <dbReference type="Proteomes" id="UP000678499"/>
    </source>
</evidence>
<dbReference type="GO" id="GO:0071028">
    <property type="term" value="P:nuclear mRNA surveillance"/>
    <property type="evidence" value="ECO:0007669"/>
    <property type="project" value="TreeGrafter"/>
</dbReference>
<dbReference type="GO" id="GO:0034475">
    <property type="term" value="P:U4 snRNA 3'-end processing"/>
    <property type="evidence" value="ECO:0007669"/>
    <property type="project" value="TreeGrafter"/>
</dbReference>
<evidence type="ECO:0000313" key="16">
    <source>
        <dbReference type="EMBL" id="CAD7278531.1"/>
    </source>
</evidence>
<evidence type="ECO:0000256" key="11">
    <source>
        <dbReference type="ARBA" id="ARBA00042523"/>
    </source>
</evidence>
<protein>
    <recommendedName>
        <fullName evidence="11">Ribosomal RNA-processing protein 42</fullName>
    </recommendedName>
</protein>
<proteinExistence type="inferred from homology"/>
<evidence type="ECO:0000256" key="3">
    <source>
        <dbReference type="ARBA" id="ARBA00004604"/>
    </source>
</evidence>
<evidence type="ECO:0000256" key="4">
    <source>
        <dbReference type="ARBA" id="ARBA00006678"/>
    </source>
</evidence>
<dbReference type="GO" id="GO:0046872">
    <property type="term" value="F:metal ion binding"/>
    <property type="evidence" value="ECO:0007669"/>
    <property type="project" value="UniProtKB-KW"/>
</dbReference>
<keyword evidence="17" id="KW-1185">Reference proteome</keyword>
<dbReference type="GO" id="GO:0071038">
    <property type="term" value="P:TRAMP-dependent tRNA surveillance pathway"/>
    <property type="evidence" value="ECO:0007669"/>
    <property type="project" value="TreeGrafter"/>
</dbReference>